<evidence type="ECO:0000313" key="3">
    <source>
        <dbReference type="Proteomes" id="UP000053558"/>
    </source>
</evidence>
<feature type="region of interest" description="Disordered" evidence="1">
    <location>
        <begin position="565"/>
        <end position="633"/>
    </location>
</feature>
<dbReference type="GeneID" id="19205261"/>
<dbReference type="Proteomes" id="UP000053558">
    <property type="component" value="Unassembled WGS sequence"/>
</dbReference>
<gene>
    <name evidence="2" type="ORF">CONPUDRAFT_165149</name>
</gene>
<keyword evidence="3" id="KW-1185">Reference proteome</keyword>
<sequence length="762" mass="79630">MDATSSSVFIATTLPTSLLTHSNYPTTLISMSTPNQDVHHDPAQALSSFFAEILGLRAGVKNMKLDVQNDVDDFRSRLDWGLERFCAQEGHIEVLTTRLSEQAAIQEAMECQLAMLVGSVDDHRRSDRAFTKALEVFMTKEFRRVSKLEEGRKAFSDKVTLIQDQIDTLGRTTGAKQDAILALLSRLRPNELNAEVANSVTIHAKAAHSAFSRQLSSVRRELTNVKTEVGNAAPVPKADGTALGPLDETAAECRARILANVQKRIEIKIAAGHNAPSNLRGISDFVNGFNGCPEPSALATFQTGSNAGTSASVPASLSSTSAPAPVAVASLPAPVATAPSPVAVAPKSSSGSSRSTAPTSVVSISAPSSSCVYVAPLPAPSSSPLPVVSAPDAQLSPKAAASVPAAPSSHKISASVRFAPFSPRVTSTPRSTSGSSLLRRATAIVPPPSLIAPVIAPAADSSVPALKKSPLRVIPTNDEEPLEYLDYSLIKDATMGTYRSIPSPAVAISQDDVFVVKPVPRPVGSWLTCEERKQKLEALFRGEKVEKKSEAIIGSLVAKKGEAKQLPAPAPVTPTPEDISSDDAADIDVPPTPTPVRGPRVPLTRASAKAGSACGSGLIKRDTKMENPSSKLRQSFVPTSTLVSSKTSFKPLKPLVLPRPASSGIPVPPRVAALRKSSAPKVTTKPGVPCAPSSSSASSSSRSSGTFSRSSSSSAATSATSSGIPYSATSRTKTSSKLPSVTTLVTRPKSIPSRTASRPRLP</sequence>
<dbReference type="EMBL" id="JH711578">
    <property type="protein sequence ID" value="EIW80904.1"/>
    <property type="molecule type" value="Genomic_DNA"/>
</dbReference>
<feature type="compositionally biased region" description="Low complexity" evidence="1">
    <location>
        <begin position="693"/>
        <end position="723"/>
    </location>
</feature>
<accession>A0A5M3MQB4</accession>
<organism evidence="2 3">
    <name type="scientific">Coniophora puteana (strain RWD-64-598)</name>
    <name type="common">Brown rot fungus</name>
    <dbReference type="NCBI Taxonomy" id="741705"/>
    <lineage>
        <taxon>Eukaryota</taxon>
        <taxon>Fungi</taxon>
        <taxon>Dikarya</taxon>
        <taxon>Basidiomycota</taxon>
        <taxon>Agaricomycotina</taxon>
        <taxon>Agaricomycetes</taxon>
        <taxon>Agaricomycetidae</taxon>
        <taxon>Boletales</taxon>
        <taxon>Coniophorineae</taxon>
        <taxon>Coniophoraceae</taxon>
        <taxon>Coniophora</taxon>
    </lineage>
</organism>
<dbReference type="KEGG" id="cput:CONPUDRAFT_165149"/>
<protein>
    <submittedName>
        <fullName evidence="2">Uncharacterized protein</fullName>
    </submittedName>
</protein>
<reference evidence="3" key="1">
    <citation type="journal article" date="2012" name="Science">
        <title>The Paleozoic origin of enzymatic lignin decomposition reconstructed from 31 fungal genomes.</title>
        <authorList>
            <person name="Floudas D."/>
            <person name="Binder M."/>
            <person name="Riley R."/>
            <person name="Barry K."/>
            <person name="Blanchette R.A."/>
            <person name="Henrissat B."/>
            <person name="Martinez A.T."/>
            <person name="Otillar R."/>
            <person name="Spatafora J.W."/>
            <person name="Yadav J.S."/>
            <person name="Aerts A."/>
            <person name="Benoit I."/>
            <person name="Boyd A."/>
            <person name="Carlson A."/>
            <person name="Copeland A."/>
            <person name="Coutinho P.M."/>
            <person name="de Vries R.P."/>
            <person name="Ferreira P."/>
            <person name="Findley K."/>
            <person name="Foster B."/>
            <person name="Gaskell J."/>
            <person name="Glotzer D."/>
            <person name="Gorecki P."/>
            <person name="Heitman J."/>
            <person name="Hesse C."/>
            <person name="Hori C."/>
            <person name="Igarashi K."/>
            <person name="Jurgens J.A."/>
            <person name="Kallen N."/>
            <person name="Kersten P."/>
            <person name="Kohler A."/>
            <person name="Kuees U."/>
            <person name="Kumar T.K.A."/>
            <person name="Kuo A."/>
            <person name="LaButti K."/>
            <person name="Larrondo L.F."/>
            <person name="Lindquist E."/>
            <person name="Ling A."/>
            <person name="Lombard V."/>
            <person name="Lucas S."/>
            <person name="Lundell T."/>
            <person name="Martin R."/>
            <person name="McLaughlin D.J."/>
            <person name="Morgenstern I."/>
            <person name="Morin E."/>
            <person name="Murat C."/>
            <person name="Nagy L.G."/>
            <person name="Nolan M."/>
            <person name="Ohm R.A."/>
            <person name="Patyshakuliyeva A."/>
            <person name="Rokas A."/>
            <person name="Ruiz-Duenas F.J."/>
            <person name="Sabat G."/>
            <person name="Salamov A."/>
            <person name="Samejima M."/>
            <person name="Schmutz J."/>
            <person name="Slot J.C."/>
            <person name="St John F."/>
            <person name="Stenlid J."/>
            <person name="Sun H."/>
            <person name="Sun S."/>
            <person name="Syed K."/>
            <person name="Tsang A."/>
            <person name="Wiebenga A."/>
            <person name="Young D."/>
            <person name="Pisabarro A."/>
            <person name="Eastwood D.C."/>
            <person name="Martin F."/>
            <person name="Cullen D."/>
            <person name="Grigoriev I.V."/>
            <person name="Hibbett D.S."/>
        </authorList>
    </citation>
    <scope>NUCLEOTIDE SEQUENCE [LARGE SCALE GENOMIC DNA]</scope>
    <source>
        <strain evidence="3">RWD-64-598 SS2</strain>
    </source>
</reference>
<feature type="region of interest" description="Disordered" evidence="1">
    <location>
        <begin position="676"/>
        <end position="762"/>
    </location>
</feature>
<evidence type="ECO:0000256" key="1">
    <source>
        <dbReference type="SAM" id="MobiDB-lite"/>
    </source>
</evidence>
<name>A0A5M3MQB4_CONPW</name>
<feature type="compositionally biased region" description="Polar residues" evidence="1">
    <location>
        <begin position="727"/>
        <end position="745"/>
    </location>
</feature>
<dbReference type="AlphaFoldDB" id="A0A5M3MQB4"/>
<feature type="compositionally biased region" description="Low complexity" evidence="1">
    <location>
        <begin position="597"/>
        <end position="617"/>
    </location>
</feature>
<comment type="caution">
    <text evidence="2">The sequence shown here is derived from an EMBL/GenBank/DDBJ whole genome shotgun (WGS) entry which is preliminary data.</text>
</comment>
<evidence type="ECO:0000313" key="2">
    <source>
        <dbReference type="EMBL" id="EIW80904.1"/>
    </source>
</evidence>
<feature type="region of interest" description="Disordered" evidence="1">
    <location>
        <begin position="339"/>
        <end position="360"/>
    </location>
</feature>
<dbReference type="RefSeq" id="XP_007768362.1">
    <property type="nucleotide sequence ID" value="XM_007770172.1"/>
</dbReference>
<proteinExistence type="predicted"/>